<evidence type="ECO:0000313" key="5">
    <source>
        <dbReference type="EMBL" id="BAA80170.1"/>
    </source>
</evidence>
<feature type="domain" description="Glycosyltransferase 2-like" evidence="4">
    <location>
        <begin position="7"/>
        <end position="144"/>
    </location>
</feature>
<evidence type="ECO:0000256" key="2">
    <source>
        <dbReference type="ARBA" id="ARBA00022676"/>
    </source>
</evidence>
<dbReference type="AlphaFoldDB" id="Q9YCS7"/>
<dbReference type="KEGG" id="ape:APE_1184"/>
<dbReference type="SUPFAM" id="SSF53448">
    <property type="entry name" value="Nucleotide-diphospho-sugar transferases"/>
    <property type="match status" value="1"/>
</dbReference>
<gene>
    <name evidence="5" type="ordered locus">APE_1184</name>
</gene>
<keyword evidence="3 5" id="KW-0808">Transferase</keyword>
<name>Q9YCS7_AERPE</name>
<dbReference type="PANTHER" id="PTHR43179">
    <property type="entry name" value="RHAMNOSYLTRANSFERASE WBBL"/>
    <property type="match status" value="1"/>
</dbReference>
<dbReference type="Pfam" id="PF00535">
    <property type="entry name" value="Glycos_transf_2"/>
    <property type="match status" value="1"/>
</dbReference>
<dbReference type="EnsemblBacteria" id="BAA80170">
    <property type="protein sequence ID" value="BAA80170"/>
    <property type="gene ID" value="APE_1184"/>
</dbReference>
<evidence type="ECO:0000259" key="4">
    <source>
        <dbReference type="Pfam" id="PF00535"/>
    </source>
</evidence>
<dbReference type="GeneID" id="1445840"/>
<evidence type="ECO:0000313" key="6">
    <source>
        <dbReference type="Proteomes" id="UP000002518"/>
    </source>
</evidence>
<dbReference type="InterPro" id="IPR001173">
    <property type="entry name" value="Glyco_trans_2-like"/>
</dbReference>
<dbReference type="PANTHER" id="PTHR43179:SF12">
    <property type="entry name" value="GALACTOFURANOSYLTRANSFERASE GLFT2"/>
    <property type="match status" value="1"/>
</dbReference>
<dbReference type="RefSeq" id="WP_010866210.1">
    <property type="nucleotide sequence ID" value="NC_000854.2"/>
</dbReference>
<dbReference type="eggNOG" id="arCOG01383">
    <property type="taxonomic scope" value="Archaea"/>
</dbReference>
<dbReference type="PIR" id="D72589">
    <property type="entry name" value="D72589"/>
</dbReference>
<protein>
    <submittedName>
        <fullName evidence="5">Glycosyl transferase, family 2</fullName>
    </submittedName>
</protein>
<dbReference type="STRING" id="272557.APE_1184"/>
<sequence length="357" mass="41219">MGLPKVSIIVVTHNSSKYIDKLLADLSSLDYPRELLQVIFVDNASWDDTLRLIFDYLKKNLEIRNIRVLELKNNIGFPAGVNVGITYALKTWNPRYIVIMNPDVRILNKAFLKESILLMRKYKISCASPIIFKLEENRDYKIQWALGLLDNSGTAFMGFYDLDYDTVNRLSSKITLIPVLWITFALAIIDSDAVRKTGLLRSNLFLYYEDIEYSLRLMLKGFQCYSLLIPSVAHAESESLRDPELSRNIRALFVRNSLIVVAEYFGLIPLLLRIVSYIVETFIFKDKAITYGLRYFIKDLIGYKIRITLTLRVPSMFIIKKYSTPILVIKYKSLHPALRAFSLLGALEYLKAIKLVR</sequence>
<evidence type="ECO:0000256" key="3">
    <source>
        <dbReference type="ARBA" id="ARBA00022679"/>
    </source>
</evidence>
<evidence type="ECO:0000256" key="1">
    <source>
        <dbReference type="ARBA" id="ARBA00006739"/>
    </source>
</evidence>
<dbReference type="CAZy" id="GT2">
    <property type="family name" value="Glycosyltransferase Family 2"/>
</dbReference>
<organism evidence="5 6">
    <name type="scientific">Aeropyrum pernix (strain ATCC 700893 / DSM 11879 / JCM 9820 / NBRC 100138 / K1)</name>
    <dbReference type="NCBI Taxonomy" id="272557"/>
    <lineage>
        <taxon>Archaea</taxon>
        <taxon>Thermoproteota</taxon>
        <taxon>Thermoprotei</taxon>
        <taxon>Desulfurococcales</taxon>
        <taxon>Desulfurococcaceae</taxon>
        <taxon>Aeropyrum</taxon>
    </lineage>
</organism>
<keyword evidence="2" id="KW-0328">Glycosyltransferase</keyword>
<reference evidence="5 6" key="1">
    <citation type="journal article" date="1999" name="DNA Res.">
        <title>Complete genome sequence of an aerobic hyper-thermophilic crenarchaeon, Aeropyrum pernix K1.</title>
        <authorList>
            <person name="Kawarabayasi Y."/>
            <person name="Hino Y."/>
            <person name="Horikawa H."/>
            <person name="Yamazaki S."/>
            <person name="Haikawa Y."/>
            <person name="Jin-no K."/>
            <person name="Takahashi M."/>
            <person name="Sekine M."/>
            <person name="Baba S."/>
            <person name="Ankai A."/>
            <person name="Kosugi H."/>
            <person name="Hosoyama A."/>
            <person name="Fukui S."/>
            <person name="Nagai Y."/>
            <person name="Nishijima K."/>
            <person name="Nakazawa H."/>
            <person name="Takamiya M."/>
            <person name="Masuda S."/>
            <person name="Funahashi T."/>
            <person name="Tanaka T."/>
            <person name="Kudoh Y."/>
            <person name="Yamazaki J."/>
            <person name="Kushida N."/>
            <person name="Oguchi A."/>
            <person name="Aoki K."/>
            <person name="Kubota K."/>
            <person name="Nakamura Y."/>
            <person name="Nomura N."/>
            <person name="Sako Y."/>
            <person name="Kikuchi H."/>
        </authorList>
    </citation>
    <scope>NUCLEOTIDE SEQUENCE [LARGE SCALE GENOMIC DNA]</scope>
    <source>
        <strain evidence="6">ATCC 700893 / DSM 11879 / JCM 9820 / NBRC 100138 / K1</strain>
    </source>
</reference>
<dbReference type="Gene3D" id="3.90.550.10">
    <property type="entry name" value="Spore Coat Polysaccharide Biosynthesis Protein SpsA, Chain A"/>
    <property type="match status" value="1"/>
</dbReference>
<comment type="similarity">
    <text evidence="1">Belongs to the glycosyltransferase 2 family.</text>
</comment>
<dbReference type="GO" id="GO:0016757">
    <property type="term" value="F:glycosyltransferase activity"/>
    <property type="evidence" value="ECO:0007669"/>
    <property type="project" value="UniProtKB-KW"/>
</dbReference>
<keyword evidence="6" id="KW-1185">Reference proteome</keyword>
<proteinExistence type="inferred from homology"/>
<accession>Q9YCS7</accession>
<dbReference type="EMBL" id="BA000002">
    <property type="protein sequence ID" value="BAA80170.1"/>
    <property type="molecule type" value="Genomic_DNA"/>
</dbReference>
<dbReference type="InterPro" id="IPR029044">
    <property type="entry name" value="Nucleotide-diphossugar_trans"/>
</dbReference>
<dbReference type="Proteomes" id="UP000002518">
    <property type="component" value="Chromosome"/>
</dbReference>